<sequence>MIKKFIHAFGESIMWFGVTAGFVSALLQSTSYLFSRRFVLKHRNPGLLVVYSQLVMFGFGLLTLAATLPFVRVPLNGTFCMLLVVFVAASCSGYFCFFQALREIEASRLSSLLGLKIVVLAAITVAILHQPLNDLQYLAIGCSAVAAVGMNFSGGALSPRGCLFLLLTLLTYATADFVETAMILMMPGESLLLNSVAVTGVAFSVLGCVSSLAFVRLKWNRSCFIDAIPYAAAWYLAMLFLFTSFGAIGVLFGNIIQAGRGLISVLLGLLLLRFGFAGLEPRVGARAWTRRAVMAVLMLIAMTLYSCAGRQS</sequence>
<feature type="transmembrane region" description="Helical" evidence="1">
    <location>
        <begin position="12"/>
        <end position="34"/>
    </location>
</feature>
<keyword evidence="1" id="KW-0472">Membrane</keyword>
<evidence type="ECO:0000313" key="3">
    <source>
        <dbReference type="EMBL" id="MST98213.1"/>
    </source>
</evidence>
<keyword evidence="1" id="KW-1133">Transmembrane helix</keyword>
<dbReference type="InterPro" id="IPR000620">
    <property type="entry name" value="EamA_dom"/>
</dbReference>
<reference evidence="3 4" key="1">
    <citation type="submission" date="2019-08" db="EMBL/GenBank/DDBJ databases">
        <title>In-depth cultivation of the pig gut microbiome towards novel bacterial diversity and tailored functional studies.</title>
        <authorList>
            <person name="Wylensek D."/>
            <person name="Hitch T.C.A."/>
            <person name="Clavel T."/>
        </authorList>
    </citation>
    <scope>NUCLEOTIDE SEQUENCE [LARGE SCALE GENOMIC DNA]</scope>
    <source>
        <strain evidence="3 4">BBE-744-WT-12</strain>
    </source>
</reference>
<organism evidence="3 4">
    <name type="scientific">Victivallis lenta</name>
    <dbReference type="NCBI Taxonomy" id="2606640"/>
    <lineage>
        <taxon>Bacteria</taxon>
        <taxon>Pseudomonadati</taxon>
        <taxon>Lentisphaerota</taxon>
        <taxon>Lentisphaeria</taxon>
        <taxon>Victivallales</taxon>
        <taxon>Victivallaceae</taxon>
        <taxon>Victivallis</taxon>
    </lineage>
</organism>
<dbReference type="InterPro" id="IPR037185">
    <property type="entry name" value="EmrE-like"/>
</dbReference>
<dbReference type="GO" id="GO:0016020">
    <property type="term" value="C:membrane"/>
    <property type="evidence" value="ECO:0007669"/>
    <property type="project" value="InterPro"/>
</dbReference>
<protein>
    <submittedName>
        <fullName evidence="3">EamA family transporter</fullName>
    </submittedName>
</protein>
<comment type="caution">
    <text evidence="3">The sequence shown here is derived from an EMBL/GenBank/DDBJ whole genome shotgun (WGS) entry which is preliminary data.</text>
</comment>
<feature type="transmembrane region" description="Helical" evidence="1">
    <location>
        <begin position="76"/>
        <end position="97"/>
    </location>
</feature>
<keyword evidence="1" id="KW-0812">Transmembrane</keyword>
<accession>A0A844G505</accession>
<feature type="transmembrane region" description="Helical" evidence="1">
    <location>
        <begin position="46"/>
        <end position="70"/>
    </location>
</feature>
<evidence type="ECO:0000259" key="2">
    <source>
        <dbReference type="Pfam" id="PF00892"/>
    </source>
</evidence>
<evidence type="ECO:0000256" key="1">
    <source>
        <dbReference type="SAM" id="Phobius"/>
    </source>
</evidence>
<name>A0A844G505_9BACT</name>
<feature type="transmembrane region" description="Helical" evidence="1">
    <location>
        <begin position="227"/>
        <end position="252"/>
    </location>
</feature>
<feature type="transmembrane region" description="Helical" evidence="1">
    <location>
        <begin position="258"/>
        <end position="276"/>
    </location>
</feature>
<feature type="transmembrane region" description="Helical" evidence="1">
    <location>
        <begin position="191"/>
        <end position="215"/>
    </location>
</feature>
<feature type="transmembrane region" description="Helical" evidence="1">
    <location>
        <begin position="164"/>
        <end position="185"/>
    </location>
</feature>
<dbReference type="EMBL" id="VUNS01000016">
    <property type="protein sequence ID" value="MST98213.1"/>
    <property type="molecule type" value="Genomic_DNA"/>
</dbReference>
<feature type="transmembrane region" description="Helical" evidence="1">
    <location>
        <begin position="135"/>
        <end position="152"/>
    </location>
</feature>
<feature type="domain" description="EamA" evidence="2">
    <location>
        <begin position="16"/>
        <end position="151"/>
    </location>
</feature>
<dbReference type="Pfam" id="PF00892">
    <property type="entry name" value="EamA"/>
    <property type="match status" value="1"/>
</dbReference>
<proteinExistence type="predicted"/>
<gene>
    <name evidence="3" type="ORF">FYJ85_14305</name>
</gene>
<dbReference type="SUPFAM" id="SSF103481">
    <property type="entry name" value="Multidrug resistance efflux transporter EmrE"/>
    <property type="match status" value="1"/>
</dbReference>
<dbReference type="Proteomes" id="UP000435649">
    <property type="component" value="Unassembled WGS sequence"/>
</dbReference>
<feature type="transmembrane region" description="Helical" evidence="1">
    <location>
        <begin position="109"/>
        <end position="129"/>
    </location>
</feature>
<feature type="transmembrane region" description="Helical" evidence="1">
    <location>
        <begin position="288"/>
        <end position="306"/>
    </location>
</feature>
<dbReference type="AlphaFoldDB" id="A0A844G505"/>
<keyword evidence="4" id="KW-1185">Reference proteome</keyword>
<evidence type="ECO:0000313" key="4">
    <source>
        <dbReference type="Proteomes" id="UP000435649"/>
    </source>
</evidence>